<dbReference type="Proteomes" id="UP000059680">
    <property type="component" value="Chromosome 4"/>
</dbReference>
<dbReference type="AlphaFoldDB" id="A0A0P0WFV8"/>
<keyword evidence="3" id="KW-1185">Reference proteome</keyword>
<evidence type="ECO:0000313" key="2">
    <source>
        <dbReference type="EMBL" id="BAS91359.1"/>
    </source>
</evidence>
<dbReference type="PaxDb" id="39947-A0A0P0WFV8"/>
<name>A0A0P0WFV8_ORYSJ</name>
<dbReference type="EMBL" id="AP014960">
    <property type="protein sequence ID" value="BAS91359.1"/>
    <property type="molecule type" value="Genomic_DNA"/>
</dbReference>
<evidence type="ECO:0000313" key="3">
    <source>
        <dbReference type="Proteomes" id="UP000059680"/>
    </source>
</evidence>
<protein>
    <submittedName>
        <fullName evidence="2">Os04g0650650 protein</fullName>
    </submittedName>
</protein>
<reference evidence="3" key="1">
    <citation type="journal article" date="2005" name="Nature">
        <title>The map-based sequence of the rice genome.</title>
        <authorList>
            <consortium name="International rice genome sequencing project (IRGSP)"/>
            <person name="Matsumoto T."/>
            <person name="Wu J."/>
            <person name="Kanamori H."/>
            <person name="Katayose Y."/>
            <person name="Fujisawa M."/>
            <person name="Namiki N."/>
            <person name="Mizuno H."/>
            <person name="Yamamoto K."/>
            <person name="Antonio B.A."/>
            <person name="Baba T."/>
            <person name="Sakata K."/>
            <person name="Nagamura Y."/>
            <person name="Aoki H."/>
            <person name="Arikawa K."/>
            <person name="Arita K."/>
            <person name="Bito T."/>
            <person name="Chiden Y."/>
            <person name="Fujitsuka N."/>
            <person name="Fukunaka R."/>
            <person name="Hamada M."/>
            <person name="Harada C."/>
            <person name="Hayashi A."/>
            <person name="Hijishita S."/>
            <person name="Honda M."/>
            <person name="Hosokawa S."/>
            <person name="Ichikawa Y."/>
            <person name="Idonuma A."/>
            <person name="Iijima M."/>
            <person name="Ikeda M."/>
            <person name="Ikeno M."/>
            <person name="Ito K."/>
            <person name="Ito S."/>
            <person name="Ito T."/>
            <person name="Ito Y."/>
            <person name="Ito Y."/>
            <person name="Iwabuchi A."/>
            <person name="Kamiya K."/>
            <person name="Karasawa W."/>
            <person name="Kurita K."/>
            <person name="Katagiri S."/>
            <person name="Kikuta A."/>
            <person name="Kobayashi H."/>
            <person name="Kobayashi N."/>
            <person name="Machita K."/>
            <person name="Maehara T."/>
            <person name="Masukawa M."/>
            <person name="Mizubayashi T."/>
            <person name="Mukai Y."/>
            <person name="Nagasaki H."/>
            <person name="Nagata Y."/>
            <person name="Naito S."/>
            <person name="Nakashima M."/>
            <person name="Nakama Y."/>
            <person name="Nakamichi Y."/>
            <person name="Nakamura M."/>
            <person name="Meguro A."/>
            <person name="Negishi M."/>
            <person name="Ohta I."/>
            <person name="Ohta T."/>
            <person name="Okamoto M."/>
            <person name="Ono N."/>
            <person name="Saji S."/>
            <person name="Sakaguchi M."/>
            <person name="Sakai K."/>
            <person name="Shibata M."/>
            <person name="Shimokawa T."/>
            <person name="Song J."/>
            <person name="Takazaki Y."/>
            <person name="Terasawa K."/>
            <person name="Tsugane M."/>
            <person name="Tsuji K."/>
            <person name="Ueda S."/>
            <person name="Waki K."/>
            <person name="Yamagata H."/>
            <person name="Yamamoto M."/>
            <person name="Yamamoto S."/>
            <person name="Yamane H."/>
            <person name="Yoshiki S."/>
            <person name="Yoshihara R."/>
            <person name="Yukawa K."/>
            <person name="Zhong H."/>
            <person name="Yano M."/>
            <person name="Yuan Q."/>
            <person name="Ouyang S."/>
            <person name="Liu J."/>
            <person name="Jones K.M."/>
            <person name="Gansberger K."/>
            <person name="Moffat K."/>
            <person name="Hill J."/>
            <person name="Bera J."/>
            <person name="Fadrosh D."/>
            <person name="Jin S."/>
            <person name="Johri S."/>
            <person name="Kim M."/>
            <person name="Overton L."/>
            <person name="Reardon M."/>
            <person name="Tsitrin T."/>
            <person name="Vuong H."/>
            <person name="Weaver B."/>
            <person name="Ciecko A."/>
            <person name="Tallon L."/>
            <person name="Jackson J."/>
            <person name="Pai G."/>
            <person name="Aken S.V."/>
            <person name="Utterback T."/>
            <person name="Reidmuller S."/>
            <person name="Feldblyum T."/>
            <person name="Hsiao J."/>
            <person name="Zismann V."/>
            <person name="Iobst S."/>
            <person name="de Vazeille A.R."/>
            <person name="Buell C.R."/>
            <person name="Ying K."/>
            <person name="Li Y."/>
            <person name="Lu T."/>
            <person name="Huang Y."/>
            <person name="Zhao Q."/>
            <person name="Feng Q."/>
            <person name="Zhang L."/>
            <person name="Zhu J."/>
            <person name="Weng Q."/>
            <person name="Mu J."/>
            <person name="Lu Y."/>
            <person name="Fan D."/>
            <person name="Liu Y."/>
            <person name="Guan J."/>
            <person name="Zhang Y."/>
            <person name="Yu S."/>
            <person name="Liu X."/>
            <person name="Zhang Y."/>
            <person name="Hong G."/>
            <person name="Han B."/>
            <person name="Choisne N."/>
            <person name="Demange N."/>
            <person name="Orjeda G."/>
            <person name="Samain S."/>
            <person name="Cattolico L."/>
            <person name="Pelletier E."/>
            <person name="Couloux A."/>
            <person name="Segurens B."/>
            <person name="Wincker P."/>
            <person name="D'Hont A."/>
            <person name="Scarpelli C."/>
            <person name="Weissenbach J."/>
            <person name="Salanoubat M."/>
            <person name="Quetier F."/>
            <person name="Yu Y."/>
            <person name="Kim H.R."/>
            <person name="Rambo T."/>
            <person name="Currie J."/>
            <person name="Collura K."/>
            <person name="Luo M."/>
            <person name="Yang T."/>
            <person name="Ammiraju J.S.S."/>
            <person name="Engler F."/>
            <person name="Soderlund C."/>
            <person name="Wing R.A."/>
            <person name="Palmer L.E."/>
            <person name="de la Bastide M."/>
            <person name="Spiegel L."/>
            <person name="Nascimento L."/>
            <person name="Zutavern T."/>
            <person name="O'Shaughnessy A."/>
            <person name="Dike S."/>
            <person name="Dedhia N."/>
            <person name="Preston R."/>
            <person name="Balija V."/>
            <person name="McCombie W.R."/>
            <person name="Chow T."/>
            <person name="Chen H."/>
            <person name="Chung M."/>
            <person name="Chen C."/>
            <person name="Shaw J."/>
            <person name="Wu H."/>
            <person name="Hsiao K."/>
            <person name="Chao Y."/>
            <person name="Chu M."/>
            <person name="Cheng C."/>
            <person name="Hour A."/>
            <person name="Lee P."/>
            <person name="Lin S."/>
            <person name="Lin Y."/>
            <person name="Liou J."/>
            <person name="Liu S."/>
            <person name="Hsing Y."/>
            <person name="Raghuvanshi S."/>
            <person name="Mohanty A."/>
            <person name="Bharti A.K."/>
            <person name="Gaur A."/>
            <person name="Gupta V."/>
            <person name="Kumar D."/>
            <person name="Ravi V."/>
            <person name="Vij S."/>
            <person name="Kapur A."/>
            <person name="Khurana P."/>
            <person name="Khurana P."/>
            <person name="Khurana J.P."/>
            <person name="Tyagi A.K."/>
            <person name="Gaikwad K."/>
            <person name="Singh A."/>
            <person name="Dalal V."/>
            <person name="Srivastava S."/>
            <person name="Dixit A."/>
            <person name="Pal A.K."/>
            <person name="Ghazi I.A."/>
            <person name="Yadav M."/>
            <person name="Pandit A."/>
            <person name="Bhargava A."/>
            <person name="Sureshbabu K."/>
            <person name="Batra K."/>
            <person name="Sharma T.R."/>
            <person name="Mohapatra T."/>
            <person name="Singh N.K."/>
            <person name="Messing J."/>
            <person name="Nelson A.B."/>
            <person name="Fuks G."/>
            <person name="Kavchok S."/>
            <person name="Keizer G."/>
            <person name="Linton E."/>
            <person name="Llaca V."/>
            <person name="Song R."/>
            <person name="Tanyolac B."/>
            <person name="Young S."/>
            <person name="Ho-Il K."/>
            <person name="Hahn J.H."/>
            <person name="Sangsakoo G."/>
            <person name="Vanavichit A."/>
            <person name="de Mattos Luiz.A.T."/>
            <person name="Zimmer P.D."/>
            <person name="Malone G."/>
            <person name="Dellagostin O."/>
            <person name="de Oliveira A.C."/>
            <person name="Bevan M."/>
            <person name="Bancroft I."/>
            <person name="Minx P."/>
            <person name="Cordum H."/>
            <person name="Wilson R."/>
            <person name="Cheng Z."/>
            <person name="Jin W."/>
            <person name="Jiang J."/>
            <person name="Leong S.A."/>
            <person name="Iwama H."/>
            <person name="Gojobori T."/>
            <person name="Itoh T."/>
            <person name="Niimura Y."/>
            <person name="Fujii Y."/>
            <person name="Habara T."/>
            <person name="Sakai H."/>
            <person name="Sato Y."/>
            <person name="Wilson G."/>
            <person name="Kumar K."/>
            <person name="McCouch S."/>
            <person name="Juretic N."/>
            <person name="Hoen D."/>
            <person name="Wright S."/>
            <person name="Bruskiewich R."/>
            <person name="Bureau T."/>
            <person name="Miyao A."/>
            <person name="Hirochika H."/>
            <person name="Nishikawa T."/>
            <person name="Kadowaki K."/>
            <person name="Sugiura M."/>
            <person name="Burr B."/>
            <person name="Sasaki T."/>
        </authorList>
    </citation>
    <scope>NUCLEOTIDE SEQUENCE [LARGE SCALE GENOMIC DNA]</scope>
    <source>
        <strain evidence="3">cv. Nipponbare</strain>
    </source>
</reference>
<feature type="compositionally biased region" description="Basic residues" evidence="1">
    <location>
        <begin position="33"/>
        <end position="44"/>
    </location>
</feature>
<feature type="region of interest" description="Disordered" evidence="1">
    <location>
        <begin position="1"/>
        <end position="82"/>
    </location>
</feature>
<reference evidence="2 3" key="3">
    <citation type="journal article" date="2013" name="Rice">
        <title>Improvement of the Oryza sativa Nipponbare reference genome using next generation sequence and optical map data.</title>
        <authorList>
            <person name="Kawahara Y."/>
            <person name="de la Bastide M."/>
            <person name="Hamilton J.P."/>
            <person name="Kanamori H."/>
            <person name="McCombie W.R."/>
            <person name="Ouyang S."/>
            <person name="Schwartz D.C."/>
            <person name="Tanaka T."/>
            <person name="Wu J."/>
            <person name="Zhou S."/>
            <person name="Childs K.L."/>
            <person name="Davidson R.M."/>
            <person name="Lin H."/>
            <person name="Quesada-Ocampo L."/>
            <person name="Vaillancourt B."/>
            <person name="Sakai H."/>
            <person name="Lee S.S."/>
            <person name="Kim J."/>
            <person name="Numa H."/>
            <person name="Itoh T."/>
            <person name="Buell C.R."/>
            <person name="Matsumoto T."/>
        </authorList>
    </citation>
    <scope>NUCLEOTIDE SEQUENCE [LARGE SCALE GENOMIC DNA]</scope>
    <source>
        <strain evidence="3">cv. Nipponbare</strain>
    </source>
</reference>
<dbReference type="InParanoid" id="A0A0P0WFV8"/>
<reference evidence="2 3" key="2">
    <citation type="journal article" date="2013" name="Plant Cell Physiol.">
        <title>Rice Annotation Project Database (RAP-DB): an integrative and interactive database for rice genomics.</title>
        <authorList>
            <person name="Sakai H."/>
            <person name="Lee S.S."/>
            <person name="Tanaka T."/>
            <person name="Numa H."/>
            <person name="Kim J."/>
            <person name="Kawahara Y."/>
            <person name="Wakimoto H."/>
            <person name="Yang C.C."/>
            <person name="Iwamoto M."/>
            <person name="Abe T."/>
            <person name="Yamada Y."/>
            <person name="Muto A."/>
            <person name="Inokuchi H."/>
            <person name="Ikemura T."/>
            <person name="Matsumoto T."/>
            <person name="Sasaki T."/>
            <person name="Itoh T."/>
        </authorList>
    </citation>
    <scope>NUCLEOTIDE SEQUENCE [LARGE SCALE GENOMIC DNA]</scope>
    <source>
        <strain evidence="3">cv. Nipponbare</strain>
    </source>
</reference>
<organism evidence="2 3">
    <name type="scientific">Oryza sativa subsp. japonica</name>
    <name type="common">Rice</name>
    <dbReference type="NCBI Taxonomy" id="39947"/>
    <lineage>
        <taxon>Eukaryota</taxon>
        <taxon>Viridiplantae</taxon>
        <taxon>Streptophyta</taxon>
        <taxon>Embryophyta</taxon>
        <taxon>Tracheophyta</taxon>
        <taxon>Spermatophyta</taxon>
        <taxon>Magnoliopsida</taxon>
        <taxon>Liliopsida</taxon>
        <taxon>Poales</taxon>
        <taxon>Poaceae</taxon>
        <taxon>BOP clade</taxon>
        <taxon>Oryzoideae</taxon>
        <taxon>Oryzeae</taxon>
        <taxon>Oryzinae</taxon>
        <taxon>Oryza</taxon>
        <taxon>Oryza sativa</taxon>
    </lineage>
</organism>
<proteinExistence type="predicted"/>
<evidence type="ECO:0000256" key="1">
    <source>
        <dbReference type="SAM" id="MobiDB-lite"/>
    </source>
</evidence>
<gene>
    <name evidence="2" type="ordered locus">Os04g0650650</name>
    <name evidence="2" type="ORF">OSNPB_040650650</name>
</gene>
<accession>A0A0P0WFV8</accession>
<sequence>MAAVSIGMHEEDNEAAGKPRFSTAHDAGAQASRKQRQRRQKPTKQRPSVSLQLWSAGGPRGAVDSPTFRVGQGGPASLVDLT</sequence>